<dbReference type="VEuPathDB" id="FungiDB:GGTG_05439"/>
<evidence type="ECO:0000313" key="3">
    <source>
        <dbReference type="EnsemblFungi" id="EJT75506"/>
    </source>
</evidence>
<proteinExistence type="predicted"/>
<organism evidence="2">
    <name type="scientific">Gaeumannomyces tritici (strain R3-111a-1)</name>
    <name type="common">Wheat and barley take-all root rot fungus</name>
    <name type="synonym">Gaeumannomyces graminis var. tritici</name>
    <dbReference type="NCBI Taxonomy" id="644352"/>
    <lineage>
        <taxon>Eukaryota</taxon>
        <taxon>Fungi</taxon>
        <taxon>Dikarya</taxon>
        <taxon>Ascomycota</taxon>
        <taxon>Pezizomycotina</taxon>
        <taxon>Sordariomycetes</taxon>
        <taxon>Sordariomycetidae</taxon>
        <taxon>Magnaporthales</taxon>
        <taxon>Magnaporthaceae</taxon>
        <taxon>Gaeumannomyces</taxon>
    </lineage>
</organism>
<reference evidence="2" key="2">
    <citation type="submission" date="2010-07" db="EMBL/GenBank/DDBJ databases">
        <authorList>
            <consortium name="The Broad Institute Genome Sequencing Platform"/>
            <consortium name="Broad Institute Genome Sequencing Center for Infectious Disease"/>
            <person name="Ma L.-J."/>
            <person name="Dead R."/>
            <person name="Young S."/>
            <person name="Zeng Q."/>
            <person name="Koehrsen M."/>
            <person name="Alvarado L."/>
            <person name="Berlin A."/>
            <person name="Chapman S.B."/>
            <person name="Chen Z."/>
            <person name="Freedman E."/>
            <person name="Gellesch M."/>
            <person name="Goldberg J."/>
            <person name="Griggs A."/>
            <person name="Gujja S."/>
            <person name="Heilman E.R."/>
            <person name="Heiman D."/>
            <person name="Hepburn T."/>
            <person name="Howarth C."/>
            <person name="Jen D."/>
            <person name="Larson L."/>
            <person name="Mehta T."/>
            <person name="Neiman D."/>
            <person name="Pearson M."/>
            <person name="Roberts A."/>
            <person name="Saif S."/>
            <person name="Shea T."/>
            <person name="Shenoy N."/>
            <person name="Sisk P."/>
            <person name="Stolte C."/>
            <person name="Sykes S."/>
            <person name="Walk T."/>
            <person name="White J."/>
            <person name="Yandava C."/>
            <person name="Haas B."/>
            <person name="Nusbaum C."/>
            <person name="Birren B."/>
        </authorList>
    </citation>
    <scope>NUCLEOTIDE SEQUENCE</scope>
    <source>
        <strain evidence="2">R3-111a-1</strain>
    </source>
</reference>
<evidence type="ECO:0000256" key="1">
    <source>
        <dbReference type="SAM" id="MobiDB-lite"/>
    </source>
</evidence>
<protein>
    <submittedName>
        <fullName evidence="2 3">Uncharacterized protein</fullName>
    </submittedName>
</protein>
<reference evidence="3" key="5">
    <citation type="submission" date="2018-04" db="UniProtKB">
        <authorList>
            <consortium name="EnsemblFungi"/>
        </authorList>
    </citation>
    <scope>IDENTIFICATION</scope>
    <source>
        <strain evidence="3">R3-111a-1</strain>
    </source>
</reference>
<reference evidence="4" key="1">
    <citation type="submission" date="2010-07" db="EMBL/GenBank/DDBJ databases">
        <title>The genome sequence of Gaeumannomyces graminis var. tritici strain R3-111a-1.</title>
        <authorList>
            <consortium name="The Broad Institute Genome Sequencing Platform"/>
            <person name="Ma L.-J."/>
            <person name="Dead R."/>
            <person name="Young S."/>
            <person name="Zeng Q."/>
            <person name="Koehrsen M."/>
            <person name="Alvarado L."/>
            <person name="Berlin A."/>
            <person name="Chapman S.B."/>
            <person name="Chen Z."/>
            <person name="Freedman E."/>
            <person name="Gellesch M."/>
            <person name="Goldberg J."/>
            <person name="Griggs A."/>
            <person name="Gujja S."/>
            <person name="Heilman E.R."/>
            <person name="Heiman D."/>
            <person name="Hepburn T."/>
            <person name="Howarth C."/>
            <person name="Jen D."/>
            <person name="Larson L."/>
            <person name="Mehta T."/>
            <person name="Neiman D."/>
            <person name="Pearson M."/>
            <person name="Roberts A."/>
            <person name="Saif S."/>
            <person name="Shea T."/>
            <person name="Shenoy N."/>
            <person name="Sisk P."/>
            <person name="Stolte C."/>
            <person name="Sykes S."/>
            <person name="Walk T."/>
            <person name="White J."/>
            <person name="Yandava C."/>
            <person name="Haas B."/>
            <person name="Nusbaum C."/>
            <person name="Birren B."/>
        </authorList>
    </citation>
    <scope>NUCLEOTIDE SEQUENCE [LARGE SCALE GENOMIC DNA]</scope>
    <source>
        <strain evidence="4">R3-111a-1</strain>
    </source>
</reference>
<reference evidence="3" key="4">
    <citation type="journal article" date="2015" name="G3 (Bethesda)">
        <title>Genome sequences of three phytopathogenic species of the Magnaporthaceae family of fungi.</title>
        <authorList>
            <person name="Okagaki L.H."/>
            <person name="Nunes C.C."/>
            <person name="Sailsbery J."/>
            <person name="Clay B."/>
            <person name="Brown D."/>
            <person name="John T."/>
            <person name="Oh Y."/>
            <person name="Young N."/>
            <person name="Fitzgerald M."/>
            <person name="Haas B.J."/>
            <person name="Zeng Q."/>
            <person name="Young S."/>
            <person name="Adiconis X."/>
            <person name="Fan L."/>
            <person name="Levin J.Z."/>
            <person name="Mitchell T.K."/>
            <person name="Okubara P.A."/>
            <person name="Farman M.L."/>
            <person name="Kohn L.M."/>
            <person name="Birren B."/>
            <person name="Ma L.-J."/>
            <person name="Dean R.A."/>
        </authorList>
    </citation>
    <scope>NUCLEOTIDE SEQUENCE</scope>
    <source>
        <strain evidence="3">R3-111a-1</strain>
    </source>
</reference>
<dbReference type="EMBL" id="GL385397">
    <property type="protein sequence ID" value="EJT75506.1"/>
    <property type="molecule type" value="Genomic_DNA"/>
</dbReference>
<dbReference type="AlphaFoldDB" id="J3NVX7"/>
<dbReference type="Proteomes" id="UP000006039">
    <property type="component" value="Unassembled WGS sequence"/>
</dbReference>
<dbReference type="GeneID" id="20345897"/>
<dbReference type="HOGENOM" id="CLU_850049_0_0_1"/>
<keyword evidence="4" id="KW-1185">Reference proteome</keyword>
<name>J3NVX7_GAET3</name>
<reference evidence="2" key="3">
    <citation type="submission" date="2010-09" db="EMBL/GenBank/DDBJ databases">
        <title>Annotation of Gaeumannomyces graminis var. tritici R3-111a-1.</title>
        <authorList>
            <consortium name="The Broad Institute Genome Sequencing Platform"/>
            <person name="Ma L.-J."/>
            <person name="Dead R."/>
            <person name="Young S.K."/>
            <person name="Zeng Q."/>
            <person name="Gargeya S."/>
            <person name="Fitzgerald M."/>
            <person name="Haas B."/>
            <person name="Abouelleil A."/>
            <person name="Alvarado L."/>
            <person name="Arachchi H.M."/>
            <person name="Berlin A."/>
            <person name="Brown A."/>
            <person name="Chapman S.B."/>
            <person name="Chen Z."/>
            <person name="Dunbar C."/>
            <person name="Freedman E."/>
            <person name="Gearin G."/>
            <person name="Gellesch M."/>
            <person name="Goldberg J."/>
            <person name="Griggs A."/>
            <person name="Gujja S."/>
            <person name="Heiman D."/>
            <person name="Howarth C."/>
            <person name="Larson L."/>
            <person name="Lui A."/>
            <person name="MacDonald P.J.P."/>
            <person name="Mehta T."/>
            <person name="Montmayeur A."/>
            <person name="Murphy C."/>
            <person name="Neiman D."/>
            <person name="Pearson M."/>
            <person name="Priest M."/>
            <person name="Roberts A."/>
            <person name="Saif S."/>
            <person name="Shea T."/>
            <person name="Shenoy N."/>
            <person name="Sisk P."/>
            <person name="Stolte C."/>
            <person name="Sykes S."/>
            <person name="Yandava C."/>
            <person name="Wortman J."/>
            <person name="Nusbaum C."/>
            <person name="Birren B."/>
        </authorList>
    </citation>
    <scope>NUCLEOTIDE SEQUENCE</scope>
    <source>
        <strain evidence="2">R3-111a-1</strain>
    </source>
</reference>
<sequence>MENGPSRRSTHRMTHQLMHQSPLLGSRPTSLRSLVDQFRREAKSRAGLCDLGAYASIRLDVGTAACDRHVMPCSGLGNSYSGAGAARMQFPEPIKLPRRAPLAQTQDSGSTIVAGERRLVTVGRRALTEMRRSRRSLWARGRVRNLFLFANRHPVQLPSPSLPPHIPQDAAQDAATFPHTTDDARAMSWVTRCECMKAERAAPLGGQLMGCRRGGLEPASWASTTSCPQHQPRSSGLTNKDVSVAYLSLGYLLSCQHAGHCHQILRDTRRLSRILQWDKLPMMHGGSRPYRFAEYDPPTRPAVVVRVLPGATRLEYHRRAASESAMI</sequence>
<dbReference type="EnsemblFungi" id="EJT75506">
    <property type="protein sequence ID" value="EJT75506"/>
    <property type="gene ID" value="GGTG_05439"/>
</dbReference>
<evidence type="ECO:0000313" key="2">
    <source>
        <dbReference type="EMBL" id="EJT75506.1"/>
    </source>
</evidence>
<evidence type="ECO:0000313" key="4">
    <source>
        <dbReference type="Proteomes" id="UP000006039"/>
    </source>
</evidence>
<dbReference type="RefSeq" id="XP_009221506.1">
    <property type="nucleotide sequence ID" value="XM_009223242.1"/>
</dbReference>
<accession>J3NVX7</accession>
<feature type="region of interest" description="Disordered" evidence="1">
    <location>
        <begin position="1"/>
        <end position="28"/>
    </location>
</feature>
<gene>
    <name evidence="3" type="primary">20345897</name>
    <name evidence="2" type="ORF">GGTG_05439</name>
</gene>